<protein>
    <recommendedName>
        <fullName evidence="5">BON domain-containing protein</fullName>
    </recommendedName>
</protein>
<accession>A0A0B7FXK5</accession>
<evidence type="ECO:0000313" key="3">
    <source>
        <dbReference type="EMBL" id="CEL60932.1"/>
    </source>
</evidence>
<dbReference type="AlphaFoldDB" id="A0A0B7FXK5"/>
<feature type="region of interest" description="Disordered" evidence="1">
    <location>
        <begin position="113"/>
        <end position="169"/>
    </location>
</feature>
<organism evidence="3 4">
    <name type="scientific">Thanatephorus cucumeris (strain AG1-IB / isolate 7/3/14)</name>
    <name type="common">Lettuce bottom rot fungus</name>
    <name type="synonym">Rhizoctonia solani</name>
    <dbReference type="NCBI Taxonomy" id="1108050"/>
    <lineage>
        <taxon>Eukaryota</taxon>
        <taxon>Fungi</taxon>
        <taxon>Dikarya</taxon>
        <taxon>Basidiomycota</taxon>
        <taxon>Agaricomycotina</taxon>
        <taxon>Agaricomycetes</taxon>
        <taxon>Cantharellales</taxon>
        <taxon>Ceratobasidiaceae</taxon>
        <taxon>Rhizoctonia</taxon>
        <taxon>Rhizoctonia solani AG-1</taxon>
    </lineage>
</organism>
<evidence type="ECO:0000313" key="4">
    <source>
        <dbReference type="Proteomes" id="UP000059188"/>
    </source>
</evidence>
<sequence length="275" mass="28896">MRTSTSFAALVTLMAVVGSGAAPIGPDRSSDHVPSPMGGHKPNHGVFPVSGFKISNRDTSHIISTCDSKSGLTEGVKPVTASADDKVKDMGKATQNEMRIPDIKAHIDIDVNEEGDKTEPRPQPEPEPKPESQSEPETKPNSESSHESEHPGNGPDQSGGNAGSCLDPNKFHERLQAGACATVNIKDEKGPNVAHKGADRTGNEAKAELSVILGKIHEVHNKPVNAADDIEKEVHVVGNVDLGTDAVKAIGSYKSALAIVNGDIEGVNLIQDGKH</sequence>
<name>A0A0B7FXK5_THACB</name>
<dbReference type="EMBL" id="LN679104">
    <property type="protein sequence ID" value="CEL60932.1"/>
    <property type="molecule type" value="Genomic_DNA"/>
</dbReference>
<keyword evidence="2" id="KW-0732">Signal</keyword>
<evidence type="ECO:0000256" key="1">
    <source>
        <dbReference type="SAM" id="MobiDB-lite"/>
    </source>
</evidence>
<reference evidence="3 4" key="1">
    <citation type="submission" date="2014-11" db="EMBL/GenBank/DDBJ databases">
        <authorList>
            <person name="Wibberg Daniel"/>
        </authorList>
    </citation>
    <scope>NUCLEOTIDE SEQUENCE [LARGE SCALE GENOMIC DNA]</scope>
    <source>
        <strain evidence="3">Rhizoctonia solani AG1-IB 7/3/14</strain>
    </source>
</reference>
<gene>
    <name evidence="3" type="ORF">RSOLAG1IB_04171</name>
</gene>
<dbReference type="OrthoDB" id="10371143at2759"/>
<evidence type="ECO:0000256" key="2">
    <source>
        <dbReference type="SAM" id="SignalP"/>
    </source>
</evidence>
<keyword evidence="4" id="KW-1185">Reference proteome</keyword>
<feature type="compositionally biased region" description="Basic and acidic residues" evidence="1">
    <location>
        <begin position="113"/>
        <end position="150"/>
    </location>
</feature>
<feature type="chain" id="PRO_5002114497" description="BON domain-containing protein" evidence="2">
    <location>
        <begin position="22"/>
        <end position="275"/>
    </location>
</feature>
<proteinExistence type="predicted"/>
<dbReference type="Proteomes" id="UP000059188">
    <property type="component" value="Unassembled WGS sequence"/>
</dbReference>
<feature type="signal peptide" evidence="2">
    <location>
        <begin position="1"/>
        <end position="21"/>
    </location>
</feature>
<evidence type="ECO:0008006" key="5">
    <source>
        <dbReference type="Google" id="ProtNLM"/>
    </source>
</evidence>